<evidence type="ECO:0000313" key="2">
    <source>
        <dbReference type="EMBL" id="MBD9358733.1"/>
    </source>
</evidence>
<dbReference type="InterPro" id="IPR050336">
    <property type="entry name" value="Chromosome_partition/occlusion"/>
</dbReference>
<dbReference type="EMBL" id="JACXSS010000001">
    <property type="protein sequence ID" value="MBD9358733.1"/>
    <property type="molecule type" value="Genomic_DNA"/>
</dbReference>
<comment type="caution">
    <text evidence="2">The sequence shown here is derived from an EMBL/GenBank/DDBJ whole genome shotgun (WGS) entry which is preliminary data.</text>
</comment>
<dbReference type="InterPro" id="IPR036086">
    <property type="entry name" value="ParB/Sulfiredoxin_sf"/>
</dbReference>
<reference evidence="2 3" key="1">
    <citation type="submission" date="2020-09" db="EMBL/GenBank/DDBJ databases">
        <title>Methylomonas albis sp. nov. and Methylomonas fluvii sp. nov.: Two cold-adapted methanotrophs from the River Elbe and an amended description of Methylovulum psychrotolerans strain Eb1.</title>
        <authorList>
            <person name="Bussmann I.K."/>
            <person name="Klings K.-W."/>
            <person name="Warnstedt J."/>
            <person name="Hoppert M."/>
            <person name="Saborowski A."/>
            <person name="Horn F."/>
            <person name="Liebner S."/>
        </authorList>
    </citation>
    <scope>NUCLEOTIDE SEQUENCE [LARGE SCALE GENOMIC DNA]</scope>
    <source>
        <strain evidence="2 3">EbA</strain>
    </source>
</reference>
<organism evidence="2 3">
    <name type="scientific">Methylomonas albis</name>
    <dbReference type="NCBI Taxonomy" id="1854563"/>
    <lineage>
        <taxon>Bacteria</taxon>
        <taxon>Pseudomonadati</taxon>
        <taxon>Pseudomonadota</taxon>
        <taxon>Gammaproteobacteria</taxon>
        <taxon>Methylococcales</taxon>
        <taxon>Methylococcaceae</taxon>
        <taxon>Methylomonas</taxon>
    </lineage>
</organism>
<dbReference type="Gene3D" id="3.90.1530.30">
    <property type="match status" value="1"/>
</dbReference>
<dbReference type="SUPFAM" id="SSF109709">
    <property type="entry name" value="KorB DNA-binding domain-like"/>
    <property type="match status" value="1"/>
</dbReference>
<proteinExistence type="predicted"/>
<dbReference type="CDD" id="cd16411">
    <property type="entry name" value="ParB_N_like"/>
    <property type="match status" value="1"/>
</dbReference>
<name>A0ABR9D8Z1_9GAMM</name>
<dbReference type="Gene3D" id="1.10.10.2830">
    <property type="match status" value="1"/>
</dbReference>
<evidence type="ECO:0000313" key="3">
    <source>
        <dbReference type="Proteomes" id="UP000652176"/>
    </source>
</evidence>
<dbReference type="InterPro" id="IPR003115">
    <property type="entry name" value="ParB_N"/>
</dbReference>
<dbReference type="SMART" id="SM00470">
    <property type="entry name" value="ParB"/>
    <property type="match status" value="1"/>
</dbReference>
<dbReference type="PANTHER" id="PTHR33375">
    <property type="entry name" value="CHROMOSOME-PARTITIONING PROTEIN PARB-RELATED"/>
    <property type="match status" value="1"/>
</dbReference>
<dbReference type="Proteomes" id="UP000652176">
    <property type="component" value="Unassembled WGS sequence"/>
</dbReference>
<dbReference type="RefSeq" id="WP_192376933.1">
    <property type="nucleotide sequence ID" value="NZ_CAJHIV010000001.1"/>
</dbReference>
<dbReference type="InterPro" id="IPR011111">
    <property type="entry name" value="Plasmid_RepB"/>
</dbReference>
<dbReference type="PANTHER" id="PTHR33375:SF1">
    <property type="entry name" value="CHROMOSOME-PARTITIONING PROTEIN PARB-RELATED"/>
    <property type="match status" value="1"/>
</dbReference>
<protein>
    <submittedName>
        <fullName evidence="2">ParB N-terminal domain-containing protein</fullName>
    </submittedName>
</protein>
<evidence type="ECO:0000259" key="1">
    <source>
        <dbReference type="SMART" id="SM00470"/>
    </source>
</evidence>
<dbReference type="Pfam" id="PF02195">
    <property type="entry name" value="ParB_N"/>
    <property type="match status" value="1"/>
</dbReference>
<dbReference type="Pfam" id="PF07506">
    <property type="entry name" value="RepB"/>
    <property type="match status" value="1"/>
</dbReference>
<sequence>MIKQHRQGSVHMIPIELIVVLNPRDRNHRVFGEIVNNIKTIGLKKPITVTPRRSADGQDQFLLICGEGRLKAYQELGETRIPAQVIQVDDEDAFIMSLAENIARRQCRPLELLAGIQQLRDQGYDKALIAKKTGLSACYVQGILMLLDQGEERLIVAVESGRIPLNTALEIANVGNAEKDVQVALQEAYESGELRGKQLTQARKVILQRQSLGRSIAHAAPRKTPKEVTTISLVRSYQKEVDRQKLMIKKAEFAQQRLMFVVGALRELLADENFTTLLRAESLETLPKYLAERVSAGGH</sequence>
<dbReference type="SUPFAM" id="SSF110849">
    <property type="entry name" value="ParB/Sulfiredoxin"/>
    <property type="match status" value="1"/>
</dbReference>
<keyword evidence="3" id="KW-1185">Reference proteome</keyword>
<accession>A0ABR9D8Z1</accession>
<feature type="domain" description="ParB-like N-terminal" evidence="1">
    <location>
        <begin position="11"/>
        <end position="102"/>
    </location>
</feature>
<gene>
    <name evidence="2" type="ORF">IE877_23145</name>
</gene>